<keyword evidence="3" id="KW-0479">Metal-binding</keyword>
<gene>
    <name evidence="13" type="ORF">TRFO_14669</name>
</gene>
<dbReference type="PRINTS" id="PR00626">
    <property type="entry name" value="CALRETICULIN"/>
</dbReference>
<dbReference type="InterPro" id="IPR009033">
    <property type="entry name" value="Calreticulin/calnexin_P_dom_sf"/>
</dbReference>
<evidence type="ECO:0000256" key="9">
    <source>
        <dbReference type="PIRSR" id="PIRSR601580-3"/>
    </source>
</evidence>
<dbReference type="GO" id="GO:0005509">
    <property type="term" value="F:calcium ion binding"/>
    <property type="evidence" value="ECO:0007669"/>
    <property type="project" value="InterPro"/>
</dbReference>
<feature type="chain" id="PRO_5012837075" evidence="12">
    <location>
        <begin position="16"/>
        <end position="419"/>
    </location>
</feature>
<protein>
    <submittedName>
        <fullName evidence="13">Calreticulin family protein</fullName>
    </submittedName>
</protein>
<dbReference type="PANTHER" id="PTHR11073:SF2">
    <property type="entry name" value="CALRETICULIN"/>
    <property type="match status" value="1"/>
</dbReference>
<dbReference type="OrthoDB" id="1938156at2759"/>
<keyword evidence="6" id="KW-0862">Zinc</keyword>
<dbReference type="EMBL" id="MLAK01000303">
    <property type="protein sequence ID" value="OHT14885.1"/>
    <property type="molecule type" value="Genomic_DNA"/>
</dbReference>
<sequence length="419" mass="49506">MLAFLIFSFFPLTKSTVYLEERFEQGWENRWKKPTHVRKGVQLGRVRLSAGDFWGDEKIQRGMETMDSKKNYLLYTNLTHRMDSRDKDLIIQYTVRLHYYVDCGGQYIKILGSSVDPTHFSNETDYLLMFGPDICGSTFRRTHFIIRHNGKQYETLHPINCFKDHLTHAYTLIIRKNNTIEVQIDGEVVDSGTLEDRFPIPPADEIPDPDDVKPADWDDDEFIVDPNDKKPANWVDDEFIPDPDAFKPPSWDDSIVWAPQMIRNPRYRGEWSPRIIKNPNYKGVWKPKMIQKKVEVDPSFGHFSDIAYLGLEFFQNVPNTIFDNFLITDDEEYARKMLEEVFLSIRELEVKNFDEHSQRLRKEREIENLRRDKDMDHHHDMDAFSDSSSEGENNYFELRRKQAKKKRRAPSTGSQFDDL</sequence>
<keyword evidence="9" id="KW-1015">Disulfide bond</keyword>
<evidence type="ECO:0000256" key="2">
    <source>
        <dbReference type="ARBA" id="ARBA00010983"/>
    </source>
</evidence>
<evidence type="ECO:0000256" key="10">
    <source>
        <dbReference type="RuleBase" id="RU362126"/>
    </source>
</evidence>
<comment type="subcellular location">
    <subcellularLocation>
        <location evidence="1">Endoplasmic reticulum</location>
    </subcellularLocation>
</comment>
<evidence type="ECO:0000256" key="11">
    <source>
        <dbReference type="SAM" id="MobiDB-lite"/>
    </source>
</evidence>
<accession>A0A1J4KZ70</accession>
<evidence type="ECO:0000256" key="6">
    <source>
        <dbReference type="ARBA" id="ARBA00022833"/>
    </source>
</evidence>
<name>A0A1J4KZ70_9EUKA</name>
<evidence type="ECO:0000256" key="12">
    <source>
        <dbReference type="SAM" id="SignalP"/>
    </source>
</evidence>
<comment type="similarity">
    <text evidence="2 10">Belongs to the calreticulin family.</text>
</comment>
<keyword evidence="7" id="KW-0106">Calcium</keyword>
<evidence type="ECO:0000256" key="1">
    <source>
        <dbReference type="ARBA" id="ARBA00004240"/>
    </source>
</evidence>
<evidence type="ECO:0000256" key="8">
    <source>
        <dbReference type="ARBA" id="ARBA00023186"/>
    </source>
</evidence>
<dbReference type="InterPro" id="IPR013320">
    <property type="entry name" value="ConA-like_dom_sf"/>
</dbReference>
<evidence type="ECO:0000313" key="14">
    <source>
        <dbReference type="Proteomes" id="UP000179807"/>
    </source>
</evidence>
<evidence type="ECO:0000256" key="4">
    <source>
        <dbReference type="ARBA" id="ARBA00022734"/>
    </source>
</evidence>
<dbReference type="GO" id="GO:0005789">
    <property type="term" value="C:endoplasmic reticulum membrane"/>
    <property type="evidence" value="ECO:0007669"/>
    <property type="project" value="TreeGrafter"/>
</dbReference>
<dbReference type="Gene3D" id="2.60.120.200">
    <property type="match status" value="1"/>
</dbReference>
<evidence type="ECO:0000256" key="7">
    <source>
        <dbReference type="ARBA" id="ARBA00022837"/>
    </source>
</evidence>
<keyword evidence="14" id="KW-1185">Reference proteome</keyword>
<dbReference type="PANTHER" id="PTHR11073">
    <property type="entry name" value="CALRETICULIN AND CALNEXIN"/>
    <property type="match status" value="1"/>
</dbReference>
<feature type="disulfide bond" evidence="9">
    <location>
        <begin position="103"/>
        <end position="135"/>
    </location>
</feature>
<dbReference type="PROSITE" id="PS00804">
    <property type="entry name" value="CALRETICULIN_2"/>
    <property type="match status" value="1"/>
</dbReference>
<keyword evidence="4" id="KW-0430">Lectin</keyword>
<dbReference type="RefSeq" id="XP_068368021.1">
    <property type="nucleotide sequence ID" value="XM_068497953.1"/>
</dbReference>
<dbReference type="Pfam" id="PF00262">
    <property type="entry name" value="Calreticulin"/>
    <property type="match status" value="2"/>
</dbReference>
<evidence type="ECO:0000256" key="3">
    <source>
        <dbReference type="ARBA" id="ARBA00022723"/>
    </source>
</evidence>
<keyword evidence="8 10" id="KW-0143">Chaperone</keyword>
<dbReference type="VEuPathDB" id="TrichDB:TRFO_14669"/>
<feature type="compositionally biased region" description="Basic and acidic residues" evidence="11">
    <location>
        <begin position="371"/>
        <end position="382"/>
    </location>
</feature>
<keyword evidence="12" id="KW-0732">Signal</keyword>
<keyword evidence="5 10" id="KW-0256">Endoplasmic reticulum</keyword>
<dbReference type="Proteomes" id="UP000179807">
    <property type="component" value="Unassembled WGS sequence"/>
</dbReference>
<dbReference type="SUPFAM" id="SSF49899">
    <property type="entry name" value="Concanavalin A-like lectins/glucanases"/>
    <property type="match status" value="1"/>
</dbReference>
<dbReference type="InterPro" id="IPR001580">
    <property type="entry name" value="Calret/calnex"/>
</dbReference>
<dbReference type="GO" id="GO:0030246">
    <property type="term" value="F:carbohydrate binding"/>
    <property type="evidence" value="ECO:0007669"/>
    <property type="project" value="UniProtKB-KW"/>
</dbReference>
<evidence type="ECO:0000256" key="5">
    <source>
        <dbReference type="ARBA" id="ARBA00022824"/>
    </source>
</evidence>
<dbReference type="AlphaFoldDB" id="A0A1J4KZ70"/>
<reference evidence="13" key="1">
    <citation type="submission" date="2016-10" db="EMBL/GenBank/DDBJ databases">
        <authorList>
            <person name="Benchimol M."/>
            <person name="Almeida L.G."/>
            <person name="Vasconcelos A.T."/>
            <person name="Perreira-Neves A."/>
            <person name="Rosa I.A."/>
            <person name="Tasca T."/>
            <person name="Bogo M.R."/>
            <person name="de Souza W."/>
        </authorList>
    </citation>
    <scope>NUCLEOTIDE SEQUENCE [LARGE SCALE GENOMIC DNA]</scope>
    <source>
        <strain evidence="13">K</strain>
    </source>
</reference>
<dbReference type="GO" id="GO:0036503">
    <property type="term" value="P:ERAD pathway"/>
    <property type="evidence" value="ECO:0007669"/>
    <property type="project" value="TreeGrafter"/>
</dbReference>
<dbReference type="GO" id="GO:0006457">
    <property type="term" value="P:protein folding"/>
    <property type="evidence" value="ECO:0007669"/>
    <property type="project" value="InterPro"/>
</dbReference>
<dbReference type="InterPro" id="IPR018124">
    <property type="entry name" value="Calret/calnex_CS"/>
</dbReference>
<feature type="region of interest" description="Disordered" evidence="11">
    <location>
        <begin position="371"/>
        <end position="419"/>
    </location>
</feature>
<dbReference type="Gene3D" id="2.10.250.10">
    <property type="entry name" value="Calreticulin/calnexin, P domain"/>
    <property type="match status" value="1"/>
</dbReference>
<feature type="signal peptide" evidence="12">
    <location>
        <begin position="1"/>
        <end position="15"/>
    </location>
</feature>
<evidence type="ECO:0000313" key="13">
    <source>
        <dbReference type="EMBL" id="OHT14885.1"/>
    </source>
</evidence>
<comment type="caution">
    <text evidence="13">The sequence shown here is derived from an EMBL/GenBank/DDBJ whole genome shotgun (WGS) entry which is preliminary data.</text>
</comment>
<dbReference type="GeneID" id="94832657"/>
<proteinExistence type="inferred from homology"/>
<organism evidence="13 14">
    <name type="scientific">Tritrichomonas foetus</name>
    <dbReference type="NCBI Taxonomy" id="1144522"/>
    <lineage>
        <taxon>Eukaryota</taxon>
        <taxon>Metamonada</taxon>
        <taxon>Parabasalia</taxon>
        <taxon>Tritrichomonadida</taxon>
        <taxon>Tritrichomonadidae</taxon>
        <taxon>Tritrichomonas</taxon>
    </lineage>
</organism>
<dbReference type="GO" id="GO:0051082">
    <property type="term" value="F:unfolded protein binding"/>
    <property type="evidence" value="ECO:0007669"/>
    <property type="project" value="InterPro"/>
</dbReference>